<evidence type="ECO:0000256" key="5">
    <source>
        <dbReference type="ARBA" id="ARBA00022777"/>
    </source>
</evidence>
<evidence type="ECO:0000256" key="3">
    <source>
        <dbReference type="ARBA" id="ARBA00022553"/>
    </source>
</evidence>
<dbReference type="PRINTS" id="PR00344">
    <property type="entry name" value="BCTRLSENSOR"/>
</dbReference>
<dbReference type="Pfam" id="PF02518">
    <property type="entry name" value="HATPase_c"/>
    <property type="match status" value="1"/>
</dbReference>
<dbReference type="Gene3D" id="3.30.565.10">
    <property type="entry name" value="Histidine kinase-like ATPase, C-terminal domain"/>
    <property type="match status" value="1"/>
</dbReference>
<dbReference type="InterPro" id="IPR036097">
    <property type="entry name" value="HisK_dim/P_sf"/>
</dbReference>
<dbReference type="SMART" id="SM00387">
    <property type="entry name" value="HATPase_c"/>
    <property type="match status" value="1"/>
</dbReference>
<protein>
    <recommendedName>
        <fullName evidence="2">histidine kinase</fullName>
        <ecNumber evidence="2">2.7.13.3</ecNumber>
    </recommendedName>
</protein>
<evidence type="ECO:0000256" key="6">
    <source>
        <dbReference type="SAM" id="Coils"/>
    </source>
</evidence>
<dbReference type="InterPro" id="IPR004358">
    <property type="entry name" value="Sig_transdc_His_kin-like_C"/>
</dbReference>
<dbReference type="InterPro" id="IPR003661">
    <property type="entry name" value="HisK_dim/P_dom"/>
</dbReference>
<feature type="domain" description="Histidine kinase" evidence="7">
    <location>
        <begin position="143"/>
        <end position="352"/>
    </location>
</feature>
<dbReference type="InterPro" id="IPR050351">
    <property type="entry name" value="BphY/WalK/GraS-like"/>
</dbReference>
<evidence type="ECO:0000259" key="7">
    <source>
        <dbReference type="PROSITE" id="PS50109"/>
    </source>
</evidence>
<dbReference type="PANTHER" id="PTHR42878:SF15">
    <property type="entry name" value="BACTERIOPHYTOCHROME"/>
    <property type="match status" value="1"/>
</dbReference>
<keyword evidence="3" id="KW-0597">Phosphoprotein</keyword>
<keyword evidence="9" id="KW-1185">Reference proteome</keyword>
<dbReference type="InterPro" id="IPR005467">
    <property type="entry name" value="His_kinase_dom"/>
</dbReference>
<dbReference type="InterPro" id="IPR036890">
    <property type="entry name" value="HATPase_C_sf"/>
</dbReference>
<organism evidence="8 9">
    <name type="scientific">Tamlana crocina</name>
    <dbReference type="NCBI Taxonomy" id="393006"/>
    <lineage>
        <taxon>Bacteria</taxon>
        <taxon>Pseudomonadati</taxon>
        <taxon>Bacteroidota</taxon>
        <taxon>Flavobacteriia</taxon>
        <taxon>Flavobacteriales</taxon>
        <taxon>Flavobacteriaceae</taxon>
        <taxon>Tamlana</taxon>
    </lineage>
</organism>
<evidence type="ECO:0000313" key="9">
    <source>
        <dbReference type="Proteomes" id="UP000760545"/>
    </source>
</evidence>
<dbReference type="SMART" id="SM00388">
    <property type="entry name" value="HisKA"/>
    <property type="match status" value="1"/>
</dbReference>
<dbReference type="PROSITE" id="PS50109">
    <property type="entry name" value="HIS_KIN"/>
    <property type="match status" value="1"/>
</dbReference>
<accession>A0ABX1DAZ3</accession>
<reference evidence="8 9" key="1">
    <citation type="submission" date="2020-03" db="EMBL/GenBank/DDBJ databases">
        <title>Tamlana sp. nov, isolated from XXX.</title>
        <authorList>
            <person name="Cao W.R."/>
        </authorList>
    </citation>
    <scope>NUCLEOTIDE SEQUENCE [LARGE SCALE GENOMIC DNA]</scope>
    <source>
        <strain evidence="8 9">HST1-43</strain>
    </source>
</reference>
<evidence type="ECO:0000313" key="8">
    <source>
        <dbReference type="EMBL" id="NJX14208.1"/>
    </source>
</evidence>
<dbReference type="SUPFAM" id="SSF47384">
    <property type="entry name" value="Homodimeric domain of signal transducing histidine kinase"/>
    <property type="match status" value="1"/>
</dbReference>
<gene>
    <name evidence="8" type="ORF">HC176_01735</name>
</gene>
<dbReference type="CDD" id="cd00082">
    <property type="entry name" value="HisKA"/>
    <property type="match status" value="1"/>
</dbReference>
<dbReference type="Proteomes" id="UP000760545">
    <property type="component" value="Unassembled WGS sequence"/>
</dbReference>
<keyword evidence="6" id="KW-0175">Coiled coil</keyword>
<feature type="coiled-coil region" evidence="6">
    <location>
        <begin position="109"/>
        <end position="140"/>
    </location>
</feature>
<evidence type="ECO:0000256" key="4">
    <source>
        <dbReference type="ARBA" id="ARBA00022679"/>
    </source>
</evidence>
<comment type="catalytic activity">
    <reaction evidence="1">
        <text>ATP + protein L-histidine = ADP + protein N-phospho-L-histidine.</text>
        <dbReference type="EC" id="2.7.13.3"/>
    </reaction>
</comment>
<dbReference type="RefSeq" id="WP_167916464.1">
    <property type="nucleotide sequence ID" value="NZ_JAAVJS010000002.1"/>
</dbReference>
<name>A0ABX1DAZ3_9FLAO</name>
<dbReference type="InterPro" id="IPR003594">
    <property type="entry name" value="HATPase_dom"/>
</dbReference>
<keyword evidence="5 8" id="KW-0418">Kinase</keyword>
<feature type="coiled-coil region" evidence="6">
    <location>
        <begin position="52"/>
        <end position="79"/>
    </location>
</feature>
<proteinExistence type="predicted"/>
<evidence type="ECO:0000256" key="1">
    <source>
        <dbReference type="ARBA" id="ARBA00000085"/>
    </source>
</evidence>
<dbReference type="Pfam" id="PF00512">
    <property type="entry name" value="HisKA"/>
    <property type="match status" value="1"/>
</dbReference>
<dbReference type="GO" id="GO:0016301">
    <property type="term" value="F:kinase activity"/>
    <property type="evidence" value="ECO:0007669"/>
    <property type="project" value="UniProtKB-KW"/>
</dbReference>
<sequence length="361" mass="41907">MNSLLKRQIRKYLSEEQASDKNMEQFLNAIGRSYNNYDEQFNMLQRSMQISSEELFTANKKLEKEAQAQQEVIDKLKNVIETLKFYELPENIASNNSADLDGLKLVNFIDNQTKEIIKINQQRENLMSELEHQNEELSDYAHVVSHDLKSPLRSIDTLSTWLNQDYKDSLDVNGVNNIKQIRSHVEKMDKLISGILEYTAISKNKIEFYDVDTDKLVDDVIKMIEVPPHISIIKRNKLPIVKGDKYRLQQLFQNLITNAINYNDKAEGIIEIGLKDEGKFWQFYVKDNGKGIKETYFDKIFKIFQKLENDSKSTGVGLSIVKKIIELFGGKIWLESTLGVGTTFYFTLKKKTTWKNLILPI</sequence>
<comment type="caution">
    <text evidence="8">The sequence shown here is derived from an EMBL/GenBank/DDBJ whole genome shotgun (WGS) entry which is preliminary data.</text>
</comment>
<evidence type="ECO:0000256" key="2">
    <source>
        <dbReference type="ARBA" id="ARBA00012438"/>
    </source>
</evidence>
<dbReference type="EC" id="2.7.13.3" evidence="2"/>
<dbReference type="EMBL" id="JAAVJS010000002">
    <property type="protein sequence ID" value="NJX14208.1"/>
    <property type="molecule type" value="Genomic_DNA"/>
</dbReference>
<dbReference type="PANTHER" id="PTHR42878">
    <property type="entry name" value="TWO-COMPONENT HISTIDINE KINASE"/>
    <property type="match status" value="1"/>
</dbReference>
<dbReference type="Gene3D" id="1.10.287.130">
    <property type="match status" value="1"/>
</dbReference>
<dbReference type="SUPFAM" id="SSF55874">
    <property type="entry name" value="ATPase domain of HSP90 chaperone/DNA topoisomerase II/histidine kinase"/>
    <property type="match status" value="1"/>
</dbReference>
<keyword evidence="4" id="KW-0808">Transferase</keyword>